<dbReference type="GO" id="GO:0051083">
    <property type="term" value="P:'de novo' cotranslational protein folding"/>
    <property type="evidence" value="ECO:0007669"/>
    <property type="project" value="TreeGrafter"/>
</dbReference>
<dbReference type="EC" id="5.2.1.8" evidence="3 9"/>
<sequence>MSVVLNVEEIGPCRKELKIEIPAPAVEAETARVVGEFGRKASLPGFRKGKVPQSLVQRHFGDDIRREVVERLVPRYFRQAVAEKGIDPLLAPEVEMAKVETGAGMTFIARVEVRPEIELRNYKDFSLPAPPVAATAEEVQTAIADLRLRHAEWKPAERPAATGDRAKIELKPVVASEGDSGSEVVAEAQTVDIEVGSPQIWEEISLAVAGLTVGQGSRFTRKEPRAPRAEREEGDLRPEASAEPAVERTFEVRLVELSEPILPPLDDAFAAHLGKFATVAELEADIARRIGNAKRDDALRQRETAMLDQLTERHPIPLPDGVVHREVDDLLRDYAENLARRGVDLEGAGLDWQRLGEQAKPQAERRVKARFLLDAISAQEKIEVGEEEFEQALALLARAQGIPTPALRQKLDESGQLAGLRAQMRREKTVRRLLGEADAAPAHEHDHAHAHAHDHES</sequence>
<dbReference type="InterPro" id="IPR046357">
    <property type="entry name" value="PPIase_dom_sf"/>
</dbReference>
<dbReference type="Pfam" id="PF05697">
    <property type="entry name" value="Trigger_N"/>
    <property type="match status" value="1"/>
</dbReference>
<dbReference type="GO" id="GO:0003755">
    <property type="term" value="F:peptidyl-prolyl cis-trans isomerase activity"/>
    <property type="evidence" value="ECO:0007669"/>
    <property type="project" value="UniProtKB-UniRule"/>
</dbReference>
<keyword evidence="9" id="KW-0963">Cytoplasm</keyword>
<comment type="similarity">
    <text evidence="2 9">Belongs to the FKBP-type PPIase family. Tig subfamily.</text>
</comment>
<evidence type="ECO:0000256" key="5">
    <source>
        <dbReference type="ARBA" id="ARBA00023110"/>
    </source>
</evidence>
<evidence type="ECO:0000313" key="13">
    <source>
        <dbReference type="EMBL" id="AGC72424.1"/>
    </source>
</evidence>
<dbReference type="InterPro" id="IPR008880">
    <property type="entry name" value="Trigger_fac_C"/>
</dbReference>
<dbReference type="InterPro" id="IPR036611">
    <property type="entry name" value="Trigger_fac_ribosome-bd_sf"/>
</dbReference>
<dbReference type="GO" id="GO:0051301">
    <property type="term" value="P:cell division"/>
    <property type="evidence" value="ECO:0007669"/>
    <property type="project" value="UniProtKB-KW"/>
</dbReference>
<feature type="domain" description="Trigger factor ribosome-binding bacterial" evidence="11">
    <location>
        <begin position="6"/>
        <end position="145"/>
    </location>
</feature>
<dbReference type="HAMAP" id="MF_00303">
    <property type="entry name" value="Trigger_factor_Tig"/>
    <property type="match status" value="1"/>
</dbReference>
<dbReference type="Gene3D" id="3.10.50.40">
    <property type="match status" value="1"/>
</dbReference>
<dbReference type="PIRSF" id="PIRSF003095">
    <property type="entry name" value="Trigger_factor"/>
    <property type="match status" value="1"/>
</dbReference>
<dbReference type="SUPFAM" id="SSF109998">
    <property type="entry name" value="Triger factor/SurA peptide-binding domain-like"/>
    <property type="match status" value="1"/>
</dbReference>
<proteinExistence type="inferred from homology"/>
<comment type="domain">
    <text evidence="9">Consists of 3 domains; the N-terminus binds the ribosome, the middle domain has PPIase activity, while the C-terminus has intrinsic chaperone activity on its own.</text>
</comment>
<dbReference type="EMBL" id="JX649901">
    <property type="protein sequence ID" value="AGC72424.1"/>
    <property type="molecule type" value="Genomic_DNA"/>
</dbReference>
<dbReference type="Gene3D" id="3.30.70.1050">
    <property type="entry name" value="Trigger factor ribosome-binding domain"/>
    <property type="match status" value="1"/>
</dbReference>
<accession>L7VXR7</accession>
<comment type="catalytic activity">
    <reaction evidence="1 9">
        <text>[protein]-peptidylproline (omega=180) = [protein]-peptidylproline (omega=0)</text>
        <dbReference type="Rhea" id="RHEA:16237"/>
        <dbReference type="Rhea" id="RHEA-COMP:10747"/>
        <dbReference type="Rhea" id="RHEA-COMP:10748"/>
        <dbReference type="ChEBI" id="CHEBI:83833"/>
        <dbReference type="ChEBI" id="CHEBI:83834"/>
        <dbReference type="EC" id="5.2.1.8"/>
    </reaction>
</comment>
<evidence type="ECO:0000259" key="12">
    <source>
        <dbReference type="Pfam" id="PF05698"/>
    </source>
</evidence>
<dbReference type="GO" id="GO:0005737">
    <property type="term" value="C:cytoplasm"/>
    <property type="evidence" value="ECO:0007669"/>
    <property type="project" value="UniProtKB-SubCell"/>
</dbReference>
<dbReference type="PANTHER" id="PTHR30560">
    <property type="entry name" value="TRIGGER FACTOR CHAPERONE AND PEPTIDYL-PROLYL CIS/TRANS ISOMERASE"/>
    <property type="match status" value="1"/>
</dbReference>
<dbReference type="GO" id="GO:0044183">
    <property type="term" value="F:protein folding chaperone"/>
    <property type="evidence" value="ECO:0007669"/>
    <property type="project" value="TreeGrafter"/>
</dbReference>
<feature type="region of interest" description="Disordered" evidence="10">
    <location>
        <begin position="218"/>
        <end position="243"/>
    </location>
</feature>
<evidence type="ECO:0000259" key="11">
    <source>
        <dbReference type="Pfam" id="PF05697"/>
    </source>
</evidence>
<evidence type="ECO:0000256" key="2">
    <source>
        <dbReference type="ARBA" id="ARBA00005464"/>
    </source>
</evidence>
<dbReference type="PANTHER" id="PTHR30560:SF3">
    <property type="entry name" value="TRIGGER FACTOR-LIKE PROTEIN TIG, CHLOROPLASTIC"/>
    <property type="match status" value="1"/>
</dbReference>
<dbReference type="Gene3D" id="1.10.3120.10">
    <property type="entry name" value="Trigger factor, C-terminal domain"/>
    <property type="match status" value="1"/>
</dbReference>
<name>L7VXR7_9BACT</name>
<evidence type="ECO:0000256" key="6">
    <source>
        <dbReference type="ARBA" id="ARBA00023186"/>
    </source>
</evidence>
<comment type="function">
    <text evidence="9">Involved in protein export. Acts as a chaperone by maintaining the newly synthesized protein in an open conformation. Functions as a peptidyl-prolyl cis-trans isomerase.</text>
</comment>
<dbReference type="AlphaFoldDB" id="L7VXR7"/>
<evidence type="ECO:0000256" key="9">
    <source>
        <dbReference type="HAMAP-Rule" id="MF_00303"/>
    </source>
</evidence>
<keyword evidence="5 9" id="KW-0697">Rotamase</keyword>
<evidence type="ECO:0000256" key="10">
    <source>
        <dbReference type="SAM" id="MobiDB-lite"/>
    </source>
</evidence>
<dbReference type="GO" id="GO:0043335">
    <property type="term" value="P:protein unfolding"/>
    <property type="evidence" value="ECO:0007669"/>
    <property type="project" value="TreeGrafter"/>
</dbReference>
<dbReference type="NCBIfam" id="TIGR00115">
    <property type="entry name" value="tig"/>
    <property type="match status" value="1"/>
</dbReference>
<keyword evidence="6 9" id="KW-0143">Chaperone</keyword>
<reference evidence="13" key="1">
    <citation type="submission" date="2012-09" db="EMBL/GenBank/DDBJ databases">
        <title>Metagenomic Characterization of a Microbial Community in Wastewater Detects High Levels of Antibiotic Resistance.</title>
        <authorList>
            <person name="Abrams M."/>
            <person name="Caldwell A."/>
            <person name="Vandaei E."/>
            <person name="Lee W."/>
            <person name="Perrott J."/>
            <person name="Khan S.Y."/>
            <person name="Ta J."/>
            <person name="Romero D."/>
            <person name="Nguyen V."/>
            <person name="Pourmand N."/>
            <person name="Ouverney C.C."/>
        </authorList>
    </citation>
    <scope>NUCLEOTIDE SEQUENCE</scope>
</reference>
<comment type="subcellular location">
    <subcellularLocation>
        <location evidence="9">Cytoplasm</location>
    </subcellularLocation>
    <text evidence="9">About half TF is bound to the ribosome near the polypeptide exit tunnel while the other half is free in the cytoplasm.</text>
</comment>
<feature type="compositionally biased region" description="Basic and acidic residues" evidence="10">
    <location>
        <begin position="220"/>
        <end position="243"/>
    </location>
</feature>
<keyword evidence="9" id="KW-0131">Cell cycle</keyword>
<evidence type="ECO:0000256" key="1">
    <source>
        <dbReference type="ARBA" id="ARBA00000971"/>
    </source>
</evidence>
<keyword evidence="9 13" id="KW-0132">Cell division</keyword>
<dbReference type="InterPro" id="IPR008881">
    <property type="entry name" value="Trigger_fac_ribosome-bd_bac"/>
</dbReference>
<dbReference type="InterPro" id="IPR037041">
    <property type="entry name" value="Trigger_fac_C_sf"/>
</dbReference>
<evidence type="ECO:0000256" key="7">
    <source>
        <dbReference type="ARBA" id="ARBA00023235"/>
    </source>
</evidence>
<feature type="domain" description="Trigger factor C-terminal" evidence="12">
    <location>
        <begin position="278"/>
        <end position="434"/>
    </location>
</feature>
<keyword evidence="7 9" id="KW-0413">Isomerase</keyword>
<dbReference type="GO" id="GO:0043022">
    <property type="term" value="F:ribosome binding"/>
    <property type="evidence" value="ECO:0007669"/>
    <property type="project" value="TreeGrafter"/>
</dbReference>
<evidence type="ECO:0000256" key="4">
    <source>
        <dbReference type="ARBA" id="ARBA00016902"/>
    </source>
</evidence>
<dbReference type="InterPro" id="IPR027304">
    <property type="entry name" value="Trigger_fact/SurA_dom_sf"/>
</dbReference>
<dbReference type="GO" id="GO:0015031">
    <property type="term" value="P:protein transport"/>
    <property type="evidence" value="ECO:0007669"/>
    <property type="project" value="UniProtKB-UniRule"/>
</dbReference>
<evidence type="ECO:0000256" key="8">
    <source>
        <dbReference type="ARBA" id="ARBA00029986"/>
    </source>
</evidence>
<gene>
    <name evidence="9" type="primary">tig</name>
</gene>
<dbReference type="InterPro" id="IPR005215">
    <property type="entry name" value="Trig_fac"/>
</dbReference>
<dbReference type="SUPFAM" id="SSF102735">
    <property type="entry name" value="Trigger factor ribosome-binding domain"/>
    <property type="match status" value="1"/>
</dbReference>
<protein>
    <recommendedName>
        <fullName evidence="4 9">Trigger factor</fullName>
        <shortName evidence="9">TF</shortName>
        <ecNumber evidence="3 9">5.2.1.8</ecNumber>
    </recommendedName>
    <alternativeName>
        <fullName evidence="8 9">PPIase</fullName>
    </alternativeName>
</protein>
<evidence type="ECO:0000256" key="3">
    <source>
        <dbReference type="ARBA" id="ARBA00013194"/>
    </source>
</evidence>
<dbReference type="Pfam" id="PF05698">
    <property type="entry name" value="Trigger_C"/>
    <property type="match status" value="1"/>
</dbReference>
<organism evidence="13">
    <name type="scientific">uncultured bacterium A1Q1_fos_2037</name>
    <dbReference type="NCBI Taxonomy" id="1256558"/>
    <lineage>
        <taxon>Bacteria</taxon>
        <taxon>environmental samples</taxon>
    </lineage>
</organism>